<feature type="transmembrane region" description="Helical" evidence="2">
    <location>
        <begin position="81"/>
        <end position="100"/>
    </location>
</feature>
<evidence type="ECO:0000313" key="4">
    <source>
        <dbReference type="WBParaSite" id="TREG1_116820.1"/>
    </source>
</evidence>
<evidence type="ECO:0000256" key="1">
    <source>
        <dbReference type="SAM" id="MobiDB-lite"/>
    </source>
</evidence>
<protein>
    <submittedName>
        <fullName evidence="4">Uncharacterized protein</fullName>
    </submittedName>
</protein>
<keyword evidence="2" id="KW-0812">Transmembrane</keyword>
<dbReference type="AlphaFoldDB" id="A0AA85IS85"/>
<feature type="transmembrane region" description="Helical" evidence="2">
    <location>
        <begin position="189"/>
        <end position="210"/>
    </location>
</feature>
<sequence>MVSKRLISSAITVIYRLCALGSIFSSFVVAYIYLYPEQSVDVNKVLKLFRYLNFATLVVLSVYFLVATPLQALKLFTIHKYLYTSIFASTWTSAAVYWITFFTYRDVITGIEELKNLPLWYMQICSSFGALLILADLFVWRPQSSRLLISLIFAFIPLLSYNIFMEVSITVYSFSPYPQLDKISAGYRYLVYSIPWCLIGIFTLFCYGLLRLPPKCQVKTNCSTRTFSSSSLSASSTSSSSSTTTSTPSEASLSSTPSSRHSSVSVCATIVSQGNANEHQQNEESGEP</sequence>
<keyword evidence="2" id="KW-1133">Transmembrane helix</keyword>
<organism evidence="3 4">
    <name type="scientific">Trichobilharzia regenti</name>
    <name type="common">Nasal bird schistosome</name>
    <dbReference type="NCBI Taxonomy" id="157069"/>
    <lineage>
        <taxon>Eukaryota</taxon>
        <taxon>Metazoa</taxon>
        <taxon>Spiralia</taxon>
        <taxon>Lophotrochozoa</taxon>
        <taxon>Platyhelminthes</taxon>
        <taxon>Trematoda</taxon>
        <taxon>Digenea</taxon>
        <taxon>Strigeidida</taxon>
        <taxon>Schistosomatoidea</taxon>
        <taxon>Schistosomatidae</taxon>
        <taxon>Trichobilharzia</taxon>
    </lineage>
</organism>
<feature type="transmembrane region" description="Helical" evidence="2">
    <location>
        <begin position="12"/>
        <end position="36"/>
    </location>
</feature>
<dbReference type="WBParaSite" id="TREG1_116820.1">
    <property type="protein sequence ID" value="TREG1_116820.1"/>
    <property type="gene ID" value="TREG1_116820"/>
</dbReference>
<evidence type="ECO:0000256" key="2">
    <source>
        <dbReference type="SAM" id="Phobius"/>
    </source>
</evidence>
<keyword evidence="2" id="KW-0472">Membrane</keyword>
<feature type="region of interest" description="Disordered" evidence="1">
    <location>
        <begin position="227"/>
        <end position="264"/>
    </location>
</feature>
<name>A0AA85IS85_TRIRE</name>
<dbReference type="Proteomes" id="UP000050795">
    <property type="component" value="Unassembled WGS sequence"/>
</dbReference>
<reference evidence="4" key="2">
    <citation type="submission" date="2023-11" db="UniProtKB">
        <authorList>
            <consortium name="WormBaseParasite"/>
        </authorList>
    </citation>
    <scope>IDENTIFICATION</scope>
</reference>
<evidence type="ECO:0000313" key="3">
    <source>
        <dbReference type="Proteomes" id="UP000050795"/>
    </source>
</evidence>
<proteinExistence type="predicted"/>
<feature type="transmembrane region" description="Helical" evidence="2">
    <location>
        <begin position="147"/>
        <end position="169"/>
    </location>
</feature>
<feature type="transmembrane region" description="Helical" evidence="2">
    <location>
        <begin position="48"/>
        <end position="69"/>
    </location>
</feature>
<feature type="transmembrane region" description="Helical" evidence="2">
    <location>
        <begin position="120"/>
        <end position="140"/>
    </location>
</feature>
<reference evidence="3" key="1">
    <citation type="submission" date="2022-06" db="EMBL/GenBank/DDBJ databases">
        <authorList>
            <person name="Berger JAMES D."/>
            <person name="Berger JAMES D."/>
        </authorList>
    </citation>
    <scope>NUCLEOTIDE SEQUENCE [LARGE SCALE GENOMIC DNA]</scope>
</reference>
<accession>A0AA85IS85</accession>
<keyword evidence="3" id="KW-1185">Reference proteome</keyword>